<keyword evidence="2" id="KW-0805">Transcription regulation</keyword>
<keyword evidence="3" id="KW-0731">Sigma factor</keyword>
<comment type="caution">
    <text evidence="7">The sequence shown here is derived from an EMBL/GenBank/DDBJ whole genome shotgun (WGS) entry which is preliminary data.</text>
</comment>
<dbReference type="GO" id="GO:0016987">
    <property type="term" value="F:sigma factor activity"/>
    <property type="evidence" value="ECO:0007669"/>
    <property type="project" value="UniProtKB-KW"/>
</dbReference>
<dbReference type="RefSeq" id="WP_239160033.1">
    <property type="nucleotide sequence ID" value="NZ_BOPH01000020.1"/>
</dbReference>
<evidence type="ECO:0000313" key="8">
    <source>
        <dbReference type="Proteomes" id="UP000635606"/>
    </source>
</evidence>
<dbReference type="InterPro" id="IPR013249">
    <property type="entry name" value="RNA_pol_sigma70_r4_t2"/>
</dbReference>
<dbReference type="Proteomes" id="UP000635606">
    <property type="component" value="Unassembled WGS sequence"/>
</dbReference>
<dbReference type="PANTHER" id="PTHR43133:SF50">
    <property type="entry name" value="ECF RNA POLYMERASE SIGMA FACTOR SIGM"/>
    <property type="match status" value="1"/>
</dbReference>
<dbReference type="SUPFAM" id="SSF88659">
    <property type="entry name" value="Sigma3 and sigma4 domains of RNA polymerase sigma factors"/>
    <property type="match status" value="1"/>
</dbReference>
<proteinExistence type="inferred from homology"/>
<dbReference type="InterPro" id="IPR013324">
    <property type="entry name" value="RNA_pol_sigma_r3/r4-like"/>
</dbReference>
<sequence>MCGNPHRADDIVQATVTGLYRHWSPAPEPDPPEDRHALRVALAALPRPHRTVIVLRYICDLSVEDTAAALRYAPNTVKSHTVRRLAALRRILGDAARLR</sequence>
<dbReference type="InterPro" id="IPR036388">
    <property type="entry name" value="WH-like_DNA-bd_sf"/>
</dbReference>
<dbReference type="InterPro" id="IPR039425">
    <property type="entry name" value="RNA_pol_sigma-70-like"/>
</dbReference>
<protein>
    <recommendedName>
        <fullName evidence="6">RNA polymerase sigma factor 70 region 4 type 2 domain-containing protein</fullName>
    </recommendedName>
</protein>
<dbReference type="GO" id="GO:0006352">
    <property type="term" value="P:DNA-templated transcription initiation"/>
    <property type="evidence" value="ECO:0007669"/>
    <property type="project" value="InterPro"/>
</dbReference>
<dbReference type="Gene3D" id="1.10.10.10">
    <property type="entry name" value="Winged helix-like DNA-binding domain superfamily/Winged helix DNA-binding domain"/>
    <property type="match status" value="1"/>
</dbReference>
<evidence type="ECO:0000259" key="6">
    <source>
        <dbReference type="Pfam" id="PF08281"/>
    </source>
</evidence>
<evidence type="ECO:0000256" key="4">
    <source>
        <dbReference type="ARBA" id="ARBA00023125"/>
    </source>
</evidence>
<evidence type="ECO:0000256" key="1">
    <source>
        <dbReference type="ARBA" id="ARBA00010641"/>
    </source>
</evidence>
<evidence type="ECO:0000256" key="2">
    <source>
        <dbReference type="ARBA" id="ARBA00023015"/>
    </source>
</evidence>
<dbReference type="PANTHER" id="PTHR43133">
    <property type="entry name" value="RNA POLYMERASE ECF-TYPE SIGMA FACTO"/>
    <property type="match status" value="1"/>
</dbReference>
<dbReference type="GO" id="GO:0003677">
    <property type="term" value="F:DNA binding"/>
    <property type="evidence" value="ECO:0007669"/>
    <property type="project" value="UniProtKB-KW"/>
</dbReference>
<dbReference type="EMBL" id="BOPH01000020">
    <property type="protein sequence ID" value="GIJ66628.1"/>
    <property type="molecule type" value="Genomic_DNA"/>
</dbReference>
<reference evidence="7" key="1">
    <citation type="submission" date="2021-01" db="EMBL/GenBank/DDBJ databases">
        <title>Whole genome shotgun sequence of Virgisporangium ochraceum NBRC 16418.</title>
        <authorList>
            <person name="Komaki H."/>
            <person name="Tamura T."/>
        </authorList>
    </citation>
    <scope>NUCLEOTIDE SEQUENCE</scope>
    <source>
        <strain evidence="7">NBRC 16418</strain>
    </source>
</reference>
<comment type="similarity">
    <text evidence="1">Belongs to the sigma-70 factor family. ECF subfamily.</text>
</comment>
<keyword evidence="8" id="KW-1185">Reference proteome</keyword>
<dbReference type="AlphaFoldDB" id="A0A8J4E9S8"/>
<evidence type="ECO:0000256" key="3">
    <source>
        <dbReference type="ARBA" id="ARBA00023082"/>
    </source>
</evidence>
<name>A0A8J4E9S8_9ACTN</name>
<organism evidence="7 8">
    <name type="scientific">Virgisporangium ochraceum</name>
    <dbReference type="NCBI Taxonomy" id="65505"/>
    <lineage>
        <taxon>Bacteria</taxon>
        <taxon>Bacillati</taxon>
        <taxon>Actinomycetota</taxon>
        <taxon>Actinomycetes</taxon>
        <taxon>Micromonosporales</taxon>
        <taxon>Micromonosporaceae</taxon>
        <taxon>Virgisporangium</taxon>
    </lineage>
</organism>
<accession>A0A8J4E9S8</accession>
<gene>
    <name evidence="7" type="ORF">Voc01_015450</name>
</gene>
<dbReference type="Pfam" id="PF08281">
    <property type="entry name" value="Sigma70_r4_2"/>
    <property type="match status" value="1"/>
</dbReference>
<feature type="domain" description="RNA polymerase sigma factor 70 region 4 type 2" evidence="6">
    <location>
        <begin position="36"/>
        <end position="83"/>
    </location>
</feature>
<keyword evidence="5" id="KW-0804">Transcription</keyword>
<keyword evidence="4" id="KW-0238">DNA-binding</keyword>
<evidence type="ECO:0000256" key="5">
    <source>
        <dbReference type="ARBA" id="ARBA00023163"/>
    </source>
</evidence>
<evidence type="ECO:0000313" key="7">
    <source>
        <dbReference type="EMBL" id="GIJ66628.1"/>
    </source>
</evidence>